<feature type="transmembrane region" description="Helical" evidence="8">
    <location>
        <begin position="217"/>
        <end position="235"/>
    </location>
</feature>
<feature type="domain" description="Major facilitator superfamily (MFS) profile" evidence="9">
    <location>
        <begin position="1"/>
        <end position="460"/>
    </location>
</feature>
<keyword evidence="3" id="KW-1003">Cell membrane</keyword>
<feature type="transmembrane region" description="Helical" evidence="8">
    <location>
        <begin position="126"/>
        <end position="147"/>
    </location>
</feature>
<evidence type="ECO:0000259" key="9">
    <source>
        <dbReference type="PROSITE" id="PS50850"/>
    </source>
</evidence>
<feature type="transmembrane region" description="Helical" evidence="8">
    <location>
        <begin position="436"/>
        <end position="456"/>
    </location>
</feature>
<feature type="transmembrane region" description="Helical" evidence="8">
    <location>
        <begin position="325"/>
        <end position="343"/>
    </location>
</feature>
<dbReference type="EMBL" id="JAAGMB010000118">
    <property type="protein sequence ID" value="NEB15913.1"/>
    <property type="molecule type" value="Genomic_DNA"/>
</dbReference>
<evidence type="ECO:0000256" key="3">
    <source>
        <dbReference type="ARBA" id="ARBA00022475"/>
    </source>
</evidence>
<dbReference type="GO" id="GO:0005886">
    <property type="term" value="C:plasma membrane"/>
    <property type="evidence" value="ECO:0007669"/>
    <property type="project" value="UniProtKB-SubCell"/>
</dbReference>
<keyword evidence="2" id="KW-0813">Transport</keyword>
<evidence type="ECO:0000313" key="10">
    <source>
        <dbReference type="EMBL" id="NEB15913.1"/>
    </source>
</evidence>
<comment type="subcellular location">
    <subcellularLocation>
        <location evidence="1">Cell membrane</location>
        <topology evidence="1">Multi-pass membrane protein</topology>
    </subcellularLocation>
</comment>
<dbReference type="InterPro" id="IPR004638">
    <property type="entry name" value="EmrB-like"/>
</dbReference>
<keyword evidence="4 8" id="KW-0812">Transmembrane</keyword>
<dbReference type="GO" id="GO:0022857">
    <property type="term" value="F:transmembrane transporter activity"/>
    <property type="evidence" value="ECO:0007669"/>
    <property type="project" value="InterPro"/>
</dbReference>
<keyword evidence="7" id="KW-0046">Antibiotic resistance</keyword>
<sequence>MAVIALAQLMVILDGTVVNIALPSAQSALGMSDADRQWVITAYTLAFGGLLLLGGRIADLVGRRRTFVIGLAGFAAASALGGAAAGPGMLFAARALQGAFAAVLAPSALSLLTTTFTDPKERARAFGVYGALAGGGSAVGLVVGGLLTEYLTWRWSLYVNVPIALAALLGAPVFLRDRSGRRSGHLDVPGALLGCGGLVALVYGFSEAEPRGWSSPSVVTLLVAGVILLAAFVRWQSRAAHPLLPLRIVKDRVRAGSLATMGLATVGMFGVFLFLTYYLQAVLGYPPVRTGLAFVPISAGIVVGSTQIAARLLPRTAPRALMSSGMVLAAAGMLLLSNLTVHARYVPQVLPALLLLGLGMGLTFMPVYATATAGVPARDAGVASAVLSTVQQMGASLGTVLLNTVATGATGRYVHAHDPAPGGAALDAGMVHGFSVAYRCSAGVLLLAALVAGLVVRRRTTPHHAGDDAPA</sequence>
<dbReference type="Proteomes" id="UP000469545">
    <property type="component" value="Unassembled WGS sequence"/>
</dbReference>
<evidence type="ECO:0000256" key="2">
    <source>
        <dbReference type="ARBA" id="ARBA00022448"/>
    </source>
</evidence>
<evidence type="ECO:0000256" key="6">
    <source>
        <dbReference type="ARBA" id="ARBA00023136"/>
    </source>
</evidence>
<evidence type="ECO:0000256" key="4">
    <source>
        <dbReference type="ARBA" id="ARBA00022692"/>
    </source>
</evidence>
<dbReference type="InterPro" id="IPR005829">
    <property type="entry name" value="Sugar_transporter_CS"/>
</dbReference>
<evidence type="ECO:0000256" key="8">
    <source>
        <dbReference type="SAM" id="Phobius"/>
    </source>
</evidence>
<feature type="transmembrane region" description="Helical" evidence="8">
    <location>
        <begin position="153"/>
        <end position="174"/>
    </location>
</feature>
<keyword evidence="5 8" id="KW-1133">Transmembrane helix</keyword>
<dbReference type="GO" id="GO:0046677">
    <property type="term" value="P:response to antibiotic"/>
    <property type="evidence" value="ECO:0007669"/>
    <property type="project" value="UniProtKB-KW"/>
</dbReference>
<keyword evidence="6 8" id="KW-0472">Membrane</keyword>
<feature type="transmembrane region" description="Helical" evidence="8">
    <location>
        <begin position="67"/>
        <end position="85"/>
    </location>
</feature>
<keyword evidence="11" id="KW-1185">Reference proteome</keyword>
<feature type="transmembrane region" description="Helical" evidence="8">
    <location>
        <begin position="349"/>
        <end position="369"/>
    </location>
</feature>
<evidence type="ECO:0000313" key="11">
    <source>
        <dbReference type="Proteomes" id="UP000469545"/>
    </source>
</evidence>
<proteinExistence type="predicted"/>
<dbReference type="NCBIfam" id="TIGR00711">
    <property type="entry name" value="efflux_EmrB"/>
    <property type="match status" value="1"/>
</dbReference>
<gene>
    <name evidence="10" type="ORF">G3I46_05190</name>
</gene>
<dbReference type="InterPro" id="IPR020846">
    <property type="entry name" value="MFS_dom"/>
</dbReference>
<dbReference type="Gene3D" id="1.20.1250.20">
    <property type="entry name" value="MFS general substrate transporter like domains"/>
    <property type="match status" value="1"/>
</dbReference>
<dbReference type="SUPFAM" id="SSF103473">
    <property type="entry name" value="MFS general substrate transporter"/>
    <property type="match status" value="1"/>
</dbReference>
<name>A0A6N9UID1_9ACTN</name>
<evidence type="ECO:0000256" key="7">
    <source>
        <dbReference type="ARBA" id="ARBA00023251"/>
    </source>
</evidence>
<dbReference type="PANTHER" id="PTHR42718">
    <property type="entry name" value="MAJOR FACILITATOR SUPERFAMILY MULTIDRUG TRANSPORTER MFSC"/>
    <property type="match status" value="1"/>
</dbReference>
<protein>
    <submittedName>
        <fullName evidence="10">MFS transporter</fullName>
    </submittedName>
</protein>
<evidence type="ECO:0000256" key="1">
    <source>
        <dbReference type="ARBA" id="ARBA00004651"/>
    </source>
</evidence>
<dbReference type="PROSITE" id="PS50850">
    <property type="entry name" value="MFS"/>
    <property type="match status" value="1"/>
</dbReference>
<dbReference type="CDD" id="cd17321">
    <property type="entry name" value="MFS_MMR_MDR_like"/>
    <property type="match status" value="1"/>
</dbReference>
<feature type="transmembrane region" description="Helical" evidence="8">
    <location>
        <begin position="37"/>
        <end position="55"/>
    </location>
</feature>
<feature type="transmembrane region" description="Helical" evidence="8">
    <location>
        <begin position="256"/>
        <end position="279"/>
    </location>
</feature>
<evidence type="ECO:0000256" key="5">
    <source>
        <dbReference type="ARBA" id="ARBA00022989"/>
    </source>
</evidence>
<dbReference type="PANTHER" id="PTHR42718:SF46">
    <property type="entry name" value="BLR6921 PROTEIN"/>
    <property type="match status" value="1"/>
</dbReference>
<dbReference type="Pfam" id="PF07690">
    <property type="entry name" value="MFS_1"/>
    <property type="match status" value="1"/>
</dbReference>
<feature type="transmembrane region" description="Helical" evidence="8">
    <location>
        <begin position="186"/>
        <end position="205"/>
    </location>
</feature>
<organism evidence="10 11">
    <name type="scientific">Streptomyces coelicoflavus</name>
    <dbReference type="NCBI Taxonomy" id="285562"/>
    <lineage>
        <taxon>Bacteria</taxon>
        <taxon>Bacillati</taxon>
        <taxon>Actinomycetota</taxon>
        <taxon>Actinomycetes</taxon>
        <taxon>Kitasatosporales</taxon>
        <taxon>Streptomycetaceae</taxon>
        <taxon>Streptomyces</taxon>
    </lineage>
</organism>
<dbReference type="InterPro" id="IPR011701">
    <property type="entry name" value="MFS"/>
</dbReference>
<reference evidence="10 11" key="1">
    <citation type="submission" date="2020-01" db="EMBL/GenBank/DDBJ databases">
        <title>Insect and environment-associated Actinomycetes.</title>
        <authorList>
            <person name="Currrie C."/>
            <person name="Chevrette M."/>
            <person name="Carlson C."/>
            <person name="Stubbendieck R."/>
            <person name="Wendt-Pienkowski E."/>
        </authorList>
    </citation>
    <scope>NUCLEOTIDE SEQUENCE [LARGE SCALE GENOMIC DNA]</scope>
    <source>
        <strain evidence="10 11">SID14172</strain>
    </source>
</reference>
<accession>A0A6N9UID1</accession>
<feature type="transmembrane region" description="Helical" evidence="8">
    <location>
        <begin position="91"/>
        <end position="114"/>
    </location>
</feature>
<comment type="caution">
    <text evidence="10">The sequence shown here is derived from an EMBL/GenBank/DDBJ whole genome shotgun (WGS) entry which is preliminary data.</text>
</comment>
<dbReference type="PROSITE" id="PS00216">
    <property type="entry name" value="SUGAR_TRANSPORT_1"/>
    <property type="match status" value="1"/>
</dbReference>
<dbReference type="Gene3D" id="1.20.1720.10">
    <property type="entry name" value="Multidrug resistance protein D"/>
    <property type="match status" value="1"/>
</dbReference>
<dbReference type="InterPro" id="IPR036259">
    <property type="entry name" value="MFS_trans_sf"/>
</dbReference>
<dbReference type="AlphaFoldDB" id="A0A6N9UID1"/>
<feature type="transmembrane region" description="Helical" evidence="8">
    <location>
        <begin position="291"/>
        <end position="313"/>
    </location>
</feature>